<dbReference type="SUPFAM" id="SSF52743">
    <property type="entry name" value="Subtilisin-like"/>
    <property type="match status" value="1"/>
</dbReference>
<evidence type="ECO:0000259" key="7">
    <source>
        <dbReference type="PROSITE" id="PS50853"/>
    </source>
</evidence>
<dbReference type="Gene3D" id="2.60.40.10">
    <property type="entry name" value="Immunoglobulins"/>
    <property type="match status" value="2"/>
</dbReference>
<dbReference type="InterPro" id="IPR045474">
    <property type="entry name" value="GEVED"/>
</dbReference>
<accession>A0A934WV49</accession>
<feature type="active site" description="Charge relay system" evidence="5">
    <location>
        <position position="351"/>
    </location>
</feature>
<dbReference type="PROSITE" id="PS00138">
    <property type="entry name" value="SUBTILASE_SER"/>
    <property type="match status" value="1"/>
</dbReference>
<name>A0A934WV49_9BACT</name>
<dbReference type="InterPro" id="IPR008979">
    <property type="entry name" value="Galactose-bd-like_sf"/>
</dbReference>
<dbReference type="Gene3D" id="2.60.120.380">
    <property type="match status" value="1"/>
</dbReference>
<dbReference type="Pfam" id="PF00082">
    <property type="entry name" value="Peptidase_S8"/>
    <property type="match status" value="1"/>
</dbReference>
<dbReference type="InterPro" id="IPR034058">
    <property type="entry name" value="TagA/B/C/D_pept_dom"/>
</dbReference>
<gene>
    <name evidence="8" type="ORF">JKA74_00965</name>
</gene>
<comment type="similarity">
    <text evidence="5">Belongs to the peptidase S8 family.</text>
</comment>
<dbReference type="InterPro" id="IPR000209">
    <property type="entry name" value="Peptidase_S8/S53_dom"/>
</dbReference>
<evidence type="ECO:0000256" key="4">
    <source>
        <dbReference type="ARBA" id="ARBA00022825"/>
    </source>
</evidence>
<feature type="chain" id="PRO_5038037637" evidence="6">
    <location>
        <begin position="25"/>
        <end position="1125"/>
    </location>
</feature>
<dbReference type="InterPro" id="IPR036116">
    <property type="entry name" value="FN3_sf"/>
</dbReference>
<protein>
    <submittedName>
        <fullName evidence="8">S8 family serine peptidase</fullName>
    </submittedName>
</protein>
<dbReference type="SMART" id="SM00060">
    <property type="entry name" value="FN3"/>
    <property type="match status" value="2"/>
</dbReference>
<dbReference type="Pfam" id="PF18962">
    <property type="entry name" value="Por_Secre_tail"/>
    <property type="match status" value="1"/>
</dbReference>
<reference evidence="8" key="1">
    <citation type="submission" date="2021-01" db="EMBL/GenBank/DDBJ databases">
        <title>Marivirga aurantiaca sp. nov., isolated from intertidal surface sediments.</title>
        <authorList>
            <person name="Zhang M."/>
        </authorList>
    </citation>
    <scope>NUCLEOTIDE SEQUENCE</scope>
    <source>
        <strain evidence="8">S37H4</strain>
    </source>
</reference>
<evidence type="ECO:0000256" key="1">
    <source>
        <dbReference type="ARBA" id="ARBA00022670"/>
    </source>
</evidence>
<feature type="domain" description="Fibronectin type-III" evidence="7">
    <location>
        <begin position="555"/>
        <end position="641"/>
    </location>
</feature>
<evidence type="ECO:0000256" key="6">
    <source>
        <dbReference type="SAM" id="SignalP"/>
    </source>
</evidence>
<dbReference type="NCBIfam" id="TIGR04183">
    <property type="entry name" value="Por_Secre_tail"/>
    <property type="match status" value="1"/>
</dbReference>
<keyword evidence="2" id="KW-0677">Repeat</keyword>
<dbReference type="PROSITE" id="PS51892">
    <property type="entry name" value="SUBTILASE"/>
    <property type="match status" value="1"/>
</dbReference>
<dbReference type="PROSITE" id="PS50853">
    <property type="entry name" value="FN3"/>
    <property type="match status" value="2"/>
</dbReference>
<keyword evidence="9" id="KW-1185">Reference proteome</keyword>
<feature type="domain" description="Fibronectin type-III" evidence="7">
    <location>
        <begin position="795"/>
        <end position="880"/>
    </location>
</feature>
<sequence length="1125" mass="118975">MKRNFTNWKMLMIIFCLPMSISFAQTKQEITKLTKDYNKGKLSTMESQFAGKAIREKQEALDMAQRMGWDVKITMEDGTYAELQKLTADGQPIYYTTYNVDAAKSTRADHLNSGGSLGLSLNGQNMTAYVWDGGLARGTHQEYDGAGGSNRFSIGDGSSTLNFHAAHVTGTIIASGVDADAKGMAPHAKAIGSDWNSDIAEATSAASNGMLLSNHSYGYRSDLVPDWYFGAYIDDSRDWDDLMHNSPYYLMVVAAGNDGSTNYNGSPLGGNSAYDKLTGHATSKNNMVVANANDANIASDGTLNSVSINSSSSEGPTDDLRIKPDITGNGTGVYSTYESSNTAYASITGTSMASPNVTGTLLLLQQHASDVTGSYMKAATLKGLALHTADDAGITGPDAIFGWGLLNAKAAATAITENGNASKIEELSLNSGQSYSVTVESDGTSPLLASISWTDLAGTANTGTTNDNTPVLVNDLDIRVTQGGSTFSPYKLTSVSSNTQGDNNVDPYERIDVNNASGTYTITVTHKGSLSGGSQDFSLIVTGISGDPVACEVSTPNNLNASNVGSSTATLGWDQVSGTSYDVRYKATSSSSWTTVAVSGTSTSLSGLSASTQYEAQVRSKCSDGTTSSYSGSVTFTTTEVQITYCDSNGNSVADEYIGKVAVAGISNTTGASSSGYADYTNLSTDLNQDEAYTITITPEWTGTVYAEGYSVWIDYNKDGDFTDAGEQVWTQSATQNTPVSGSFTVPAGASTGETTMRVSMKYNGIPTSCESFSYGEVEDYTVNITEGTGVVCTVPGSLSASNIGETTATLNWSNESADSYGLRVRASGSSSWSNLTASSNSQAVSGLSADTQYEFQVRSVCGGTTSNYSSSATFTTDAPVQITYCDSEGNNSSYEWIRRVVLGSIDNTSGDNGGYGDFTSQEASVARGGSTSMNVQAGFSGSSYNEYWSVWVDLNQDGVFSSTERLVNGSSSSSNLLSATLNIPSSALLGKTRMRVTMKYNSQGTPCETFAYGEVEDYTVNIVNSTSSMVAMTEDNSSDILGNEANSRGYQLFPNPANDAINFNVKNIDTNEPVRIYTNTGSLVKEIMVKDDYSKIDVSDLAKGMYIIKAKTIKEVVNTNFVIN</sequence>
<dbReference type="InterPro" id="IPR013783">
    <property type="entry name" value="Ig-like_fold"/>
</dbReference>
<keyword evidence="6" id="KW-0732">Signal</keyword>
<dbReference type="Pfam" id="PF20009">
    <property type="entry name" value="GEVED"/>
    <property type="match status" value="2"/>
</dbReference>
<keyword evidence="1 5" id="KW-0645">Protease</keyword>
<dbReference type="GO" id="GO:0004252">
    <property type="term" value="F:serine-type endopeptidase activity"/>
    <property type="evidence" value="ECO:0007669"/>
    <property type="project" value="UniProtKB-UniRule"/>
</dbReference>
<feature type="active site" description="Charge relay system" evidence="5">
    <location>
        <position position="164"/>
    </location>
</feature>
<feature type="signal peptide" evidence="6">
    <location>
        <begin position="1"/>
        <end position="24"/>
    </location>
</feature>
<dbReference type="EMBL" id="JAEQBW010000001">
    <property type="protein sequence ID" value="MBK6263588.1"/>
    <property type="molecule type" value="Genomic_DNA"/>
</dbReference>
<dbReference type="SUPFAM" id="SSF49265">
    <property type="entry name" value="Fibronectin type III"/>
    <property type="match status" value="1"/>
</dbReference>
<dbReference type="GO" id="GO:0006508">
    <property type="term" value="P:proteolysis"/>
    <property type="evidence" value="ECO:0007669"/>
    <property type="project" value="UniProtKB-KW"/>
</dbReference>
<evidence type="ECO:0000256" key="2">
    <source>
        <dbReference type="ARBA" id="ARBA00022737"/>
    </source>
</evidence>
<dbReference type="Gene3D" id="3.40.50.200">
    <property type="entry name" value="Peptidase S8/S53 domain"/>
    <property type="match status" value="1"/>
</dbReference>
<dbReference type="CDD" id="cd04842">
    <property type="entry name" value="Peptidases_S8_Kp43_protease"/>
    <property type="match status" value="1"/>
</dbReference>
<evidence type="ECO:0000256" key="5">
    <source>
        <dbReference type="PROSITE-ProRule" id="PRU01240"/>
    </source>
</evidence>
<proteinExistence type="inferred from homology"/>
<dbReference type="RefSeq" id="WP_201429278.1">
    <property type="nucleotide sequence ID" value="NZ_JAEQBW010000001.1"/>
</dbReference>
<keyword evidence="3 5" id="KW-0378">Hydrolase</keyword>
<evidence type="ECO:0000313" key="8">
    <source>
        <dbReference type="EMBL" id="MBK6263588.1"/>
    </source>
</evidence>
<dbReference type="InterPro" id="IPR026444">
    <property type="entry name" value="Secre_tail"/>
</dbReference>
<dbReference type="AlphaFoldDB" id="A0A934WV49"/>
<evidence type="ECO:0000256" key="3">
    <source>
        <dbReference type="ARBA" id="ARBA00022801"/>
    </source>
</evidence>
<dbReference type="CDD" id="cd00063">
    <property type="entry name" value="FN3"/>
    <property type="match status" value="2"/>
</dbReference>
<dbReference type="PANTHER" id="PTHR46708">
    <property type="entry name" value="TENASCIN"/>
    <property type="match status" value="1"/>
</dbReference>
<keyword evidence="4 5" id="KW-0720">Serine protease</keyword>
<dbReference type="Proteomes" id="UP000611723">
    <property type="component" value="Unassembled WGS sequence"/>
</dbReference>
<dbReference type="SUPFAM" id="SSF49785">
    <property type="entry name" value="Galactose-binding domain-like"/>
    <property type="match status" value="1"/>
</dbReference>
<comment type="caution">
    <text evidence="8">The sequence shown here is derived from an EMBL/GenBank/DDBJ whole genome shotgun (WGS) entry which is preliminary data.</text>
</comment>
<organism evidence="8 9">
    <name type="scientific">Marivirga aurantiaca</name>
    <dbReference type="NCBI Taxonomy" id="2802615"/>
    <lineage>
        <taxon>Bacteria</taxon>
        <taxon>Pseudomonadati</taxon>
        <taxon>Bacteroidota</taxon>
        <taxon>Cytophagia</taxon>
        <taxon>Cytophagales</taxon>
        <taxon>Marivirgaceae</taxon>
        <taxon>Marivirga</taxon>
    </lineage>
</organism>
<dbReference type="InterPro" id="IPR023828">
    <property type="entry name" value="Peptidase_S8_Ser-AS"/>
</dbReference>
<dbReference type="InterPro" id="IPR036852">
    <property type="entry name" value="Peptidase_S8/S53_dom_sf"/>
</dbReference>
<evidence type="ECO:0000313" key="9">
    <source>
        <dbReference type="Proteomes" id="UP000611723"/>
    </source>
</evidence>
<feature type="active site" description="Charge relay system" evidence="5">
    <location>
        <position position="132"/>
    </location>
</feature>
<dbReference type="InterPro" id="IPR003961">
    <property type="entry name" value="FN3_dom"/>
</dbReference>
<dbReference type="PANTHER" id="PTHR46708:SF2">
    <property type="entry name" value="FIBRONECTIN TYPE-III DOMAIN-CONTAINING PROTEIN"/>
    <property type="match status" value="1"/>
</dbReference>
<dbReference type="InterPro" id="IPR050991">
    <property type="entry name" value="ECM_Regulatory_Proteins"/>
</dbReference>
<dbReference type="Pfam" id="PF00041">
    <property type="entry name" value="fn3"/>
    <property type="match status" value="2"/>
</dbReference>